<feature type="domain" description="Carboxymuconolactone decarboxylase-like" evidence="1">
    <location>
        <begin position="13"/>
        <end position="94"/>
    </location>
</feature>
<name>A0ABY6ACG0_9GAMM</name>
<dbReference type="InterPro" id="IPR029032">
    <property type="entry name" value="AhpD-like"/>
</dbReference>
<dbReference type="Proteomes" id="UP001065322">
    <property type="component" value="Chromosome"/>
</dbReference>
<accession>A0ABY6ACG0</accession>
<dbReference type="SUPFAM" id="SSF69118">
    <property type="entry name" value="AhpD-like"/>
    <property type="match status" value="1"/>
</dbReference>
<proteinExistence type="predicted"/>
<organism evidence="2 3">
    <name type="scientific">Thalassolituus hydrocarboniclasticus</name>
    <dbReference type="NCBI Taxonomy" id="2742796"/>
    <lineage>
        <taxon>Bacteria</taxon>
        <taxon>Pseudomonadati</taxon>
        <taxon>Pseudomonadota</taxon>
        <taxon>Gammaproteobacteria</taxon>
        <taxon>Oceanospirillales</taxon>
        <taxon>Oceanospirillaceae</taxon>
        <taxon>Thalassolituus</taxon>
    </lineage>
</organism>
<keyword evidence="3" id="KW-1185">Reference proteome</keyword>
<dbReference type="RefSeq" id="WP_260996874.1">
    <property type="nucleotide sequence ID" value="NZ_CP054475.1"/>
</dbReference>
<dbReference type="PANTHER" id="PTHR34846:SF10">
    <property type="entry name" value="CYTOPLASMIC PROTEIN"/>
    <property type="match status" value="1"/>
</dbReference>
<dbReference type="EMBL" id="CP054475">
    <property type="protein sequence ID" value="UXD88124.1"/>
    <property type="molecule type" value="Genomic_DNA"/>
</dbReference>
<sequence length="153" mass="17042">MTQRLNYYQAAPAAMKPLMAGEQYLKECGLEKSLLELVKLRVSQLNGCAYCLDMHSKDARAEGESEQRLYTLSAWREAPFFSPREQAALAWAEALTLLSQQHPAEQLLDDVRKSFSDAELTSLTLAICNINSWNRFAVGFGADVGSYQPGDFG</sequence>
<dbReference type="Pfam" id="PF02627">
    <property type="entry name" value="CMD"/>
    <property type="match status" value="1"/>
</dbReference>
<dbReference type="NCBIfam" id="TIGR00778">
    <property type="entry name" value="ahpD_dom"/>
    <property type="match status" value="1"/>
</dbReference>
<evidence type="ECO:0000313" key="3">
    <source>
        <dbReference type="Proteomes" id="UP001065322"/>
    </source>
</evidence>
<reference evidence="3" key="1">
    <citation type="submission" date="2020-06" db="EMBL/GenBank/DDBJ databases">
        <title>Thalassolituus marinus alknpb1M-1, a hydrocarbon-degrading bacterium isolated from the deep-sea overlying water using an in-situ strategy from the South China Sea basin.</title>
        <authorList>
            <person name="Dong C."/>
            <person name="Chen Y."/>
            <person name="Shao Z."/>
        </authorList>
    </citation>
    <scope>NUCLEOTIDE SEQUENCE [LARGE SCALE GENOMIC DNA]</scope>
    <source>
        <strain evidence="3">alknpb1M-1</strain>
    </source>
</reference>
<dbReference type="Gene3D" id="1.20.1290.10">
    <property type="entry name" value="AhpD-like"/>
    <property type="match status" value="1"/>
</dbReference>
<evidence type="ECO:0000259" key="1">
    <source>
        <dbReference type="Pfam" id="PF02627"/>
    </source>
</evidence>
<dbReference type="PANTHER" id="PTHR34846">
    <property type="entry name" value="4-CARBOXYMUCONOLACTONE DECARBOXYLASE FAMILY PROTEIN (AFU_ORTHOLOGUE AFUA_6G11590)"/>
    <property type="match status" value="1"/>
</dbReference>
<evidence type="ECO:0000313" key="2">
    <source>
        <dbReference type="EMBL" id="UXD88124.1"/>
    </source>
</evidence>
<protein>
    <submittedName>
        <fullName evidence="2">Carboxymuconolactone decarboxylase family protein</fullName>
    </submittedName>
</protein>
<dbReference type="InterPro" id="IPR003779">
    <property type="entry name" value="CMD-like"/>
</dbReference>
<gene>
    <name evidence="2" type="ORF">HUF19_12105</name>
</gene>
<dbReference type="InterPro" id="IPR004675">
    <property type="entry name" value="AhpD_core"/>
</dbReference>